<dbReference type="PROSITE" id="PS51257">
    <property type="entry name" value="PROKAR_LIPOPROTEIN"/>
    <property type="match status" value="1"/>
</dbReference>
<feature type="compositionally biased region" description="Low complexity" evidence="1">
    <location>
        <begin position="74"/>
        <end position="99"/>
    </location>
</feature>
<dbReference type="AlphaFoldDB" id="A0A2P2C4R7"/>
<evidence type="ECO:0000256" key="1">
    <source>
        <dbReference type="SAM" id="MobiDB-lite"/>
    </source>
</evidence>
<dbReference type="EMBL" id="CZKB01000004">
    <property type="protein sequence ID" value="CUR57018.1"/>
    <property type="molecule type" value="Genomic_DNA"/>
</dbReference>
<feature type="region of interest" description="Disordered" evidence="1">
    <location>
        <begin position="21"/>
        <end position="119"/>
    </location>
</feature>
<protein>
    <submittedName>
        <fullName evidence="2">Putative Serine/arginine repetitive matrix protein</fullName>
    </submittedName>
</protein>
<dbReference type="InterPro" id="IPR006311">
    <property type="entry name" value="TAT_signal"/>
</dbReference>
<gene>
    <name evidence="2" type="ORF">NOCA1120325</name>
</gene>
<reference evidence="2" key="1">
    <citation type="submission" date="2015-08" db="EMBL/GenBank/DDBJ databases">
        <authorList>
            <person name="Babu N.S."/>
            <person name="Beckwith C.J."/>
            <person name="Beseler K.G."/>
            <person name="Brison A."/>
            <person name="Carone J.V."/>
            <person name="Caskin T.P."/>
            <person name="Diamond M."/>
            <person name="Durham M.E."/>
            <person name="Foxe J.M."/>
            <person name="Go M."/>
            <person name="Henderson B.A."/>
            <person name="Jones I.B."/>
            <person name="McGettigan J.A."/>
            <person name="Micheletti S.J."/>
            <person name="Nasrallah M.E."/>
            <person name="Ortiz D."/>
            <person name="Piller C.R."/>
            <person name="Privatt S.R."/>
            <person name="Schneider S.L."/>
            <person name="Sharp S."/>
            <person name="Smith T.C."/>
            <person name="Stanton J.D."/>
            <person name="Ullery H.E."/>
            <person name="Wilson R.J."/>
            <person name="Serrano M.G."/>
            <person name="Buck G."/>
            <person name="Lee V."/>
            <person name="Wang Y."/>
            <person name="Carvalho R."/>
            <person name="Voegtly L."/>
            <person name="Shi R."/>
            <person name="Duckworth R."/>
            <person name="Johnson A."/>
            <person name="Loviza R."/>
            <person name="Walstead R."/>
            <person name="Shah Z."/>
            <person name="Kiflezghi M."/>
            <person name="Wade K."/>
            <person name="Ball S.L."/>
            <person name="Bradley K.W."/>
            <person name="Asai D.J."/>
            <person name="Bowman C.A."/>
            <person name="Russell D.A."/>
            <person name="Pope W.H."/>
            <person name="Jacobs-Sera D."/>
            <person name="Hendrix R.W."/>
            <person name="Hatfull G.F."/>
        </authorList>
    </citation>
    <scope>NUCLEOTIDE SEQUENCE</scope>
</reference>
<evidence type="ECO:0000313" key="2">
    <source>
        <dbReference type="EMBL" id="CUR57018.1"/>
    </source>
</evidence>
<dbReference type="PROSITE" id="PS51318">
    <property type="entry name" value="TAT"/>
    <property type="match status" value="1"/>
</dbReference>
<name>A0A2P2C4R7_9ZZZZ</name>
<sequence length="264" mass="25920">MPTDPRRPVLAASLAAALLLGGCAGDGEPDGSSAASARSTHGDSGAGSAGGTDEEPRQKSGAKSGAKSGKKSGEASATAGASSSADPDPESGPSSDPSSDPSPDPQPDNGGGSDPSGTVLEVPVAAAPSVDSLGDLLGDADRPLVTSPLPRAASARGRLVGGFPAALRPAPGSRVETSSVSPADDRLQVALVGSTAMAPGRVLLAYRTRLARRGLVEQATAPQTAPGSQAAALQRGRSVVTITVTRQGSRTSYSVMASLHTGPE</sequence>
<organism evidence="2">
    <name type="scientific">metagenome</name>
    <dbReference type="NCBI Taxonomy" id="256318"/>
    <lineage>
        <taxon>unclassified sequences</taxon>
        <taxon>metagenomes</taxon>
    </lineage>
</organism>
<accession>A0A2P2C4R7</accession>
<proteinExistence type="predicted"/>